<sequence length="309" mass="33573">MLSSSVMGPDRTARSAGRRRRRAMLGAMTTEGAWPAAVAHVRDRSRGGPVPPSSRVVLHFHPDAPAGDGTVMEALAEHGVYRSQFETGTSNGGLTAYPGGDRWRWESRLFGGVYDDGPAAGRPRYGALLLDGDPYGAAPRFGSAYLRLRAHLLARMTFAYPDSAHAPRHVGTADRFDLAARLLAEPRPDPLDRYVEAHVHGGVVVADHVEAVVLDPSYRGTPVAHAARRLRCPVEWHPGYLAALTAFDPDYRGAAPVALAERIAGGGELTPARLGPWRRADVDARTLKQVWHLLARYGRRAGPHRRARS</sequence>
<dbReference type="EMBL" id="BAABID010000009">
    <property type="protein sequence ID" value="GAA4730508.1"/>
    <property type="molecule type" value="Genomic_DNA"/>
</dbReference>
<dbReference type="Pfam" id="PF12294">
    <property type="entry name" value="DUF3626"/>
    <property type="match status" value="2"/>
</dbReference>
<evidence type="ECO:0000256" key="1">
    <source>
        <dbReference type="SAM" id="MobiDB-lite"/>
    </source>
</evidence>
<dbReference type="Proteomes" id="UP001500956">
    <property type="component" value="Unassembled WGS sequence"/>
</dbReference>
<proteinExistence type="predicted"/>
<comment type="caution">
    <text evidence="2">The sequence shown here is derived from an EMBL/GenBank/DDBJ whole genome shotgun (WGS) entry which is preliminary data.</text>
</comment>
<gene>
    <name evidence="2" type="ORF">GCM10023216_22820</name>
</gene>
<dbReference type="InterPro" id="IPR022074">
    <property type="entry name" value="DUF3626"/>
</dbReference>
<feature type="region of interest" description="Disordered" evidence="1">
    <location>
        <begin position="1"/>
        <end position="20"/>
    </location>
</feature>
<accession>A0ABP8YHR1</accession>
<protein>
    <submittedName>
        <fullName evidence="2">DUF3626 domain-containing protein</fullName>
    </submittedName>
</protein>
<keyword evidence="3" id="KW-1185">Reference proteome</keyword>
<name>A0ABP8YHR1_9MICO</name>
<reference evidence="3" key="1">
    <citation type="journal article" date="2019" name="Int. J. Syst. Evol. Microbiol.">
        <title>The Global Catalogue of Microorganisms (GCM) 10K type strain sequencing project: providing services to taxonomists for standard genome sequencing and annotation.</title>
        <authorList>
            <consortium name="The Broad Institute Genomics Platform"/>
            <consortium name="The Broad Institute Genome Sequencing Center for Infectious Disease"/>
            <person name="Wu L."/>
            <person name="Ma J."/>
        </authorList>
    </citation>
    <scope>NUCLEOTIDE SEQUENCE [LARGE SCALE GENOMIC DNA]</scope>
    <source>
        <strain evidence="3">JCM 18063</strain>
    </source>
</reference>
<organism evidence="2 3">
    <name type="scientific">Isoptericola chiayiensis</name>
    <dbReference type="NCBI Taxonomy" id="579446"/>
    <lineage>
        <taxon>Bacteria</taxon>
        <taxon>Bacillati</taxon>
        <taxon>Actinomycetota</taxon>
        <taxon>Actinomycetes</taxon>
        <taxon>Micrococcales</taxon>
        <taxon>Promicromonosporaceae</taxon>
        <taxon>Isoptericola</taxon>
    </lineage>
</organism>
<evidence type="ECO:0000313" key="2">
    <source>
        <dbReference type="EMBL" id="GAA4730508.1"/>
    </source>
</evidence>
<evidence type="ECO:0000313" key="3">
    <source>
        <dbReference type="Proteomes" id="UP001500956"/>
    </source>
</evidence>